<feature type="compositionally biased region" description="Polar residues" evidence="1">
    <location>
        <begin position="528"/>
        <end position="538"/>
    </location>
</feature>
<feature type="domain" description="Reverse transcriptase" evidence="2">
    <location>
        <begin position="520"/>
        <end position="779"/>
    </location>
</feature>
<dbReference type="Pfam" id="PF00078">
    <property type="entry name" value="RVT_1"/>
    <property type="match status" value="1"/>
</dbReference>
<accession>A0A484M2K9</accession>
<protein>
    <recommendedName>
        <fullName evidence="2">Reverse transcriptase domain-containing protein</fullName>
    </recommendedName>
</protein>
<name>A0A484M2K9_9ASTE</name>
<dbReference type="Gene3D" id="2.40.70.10">
    <property type="entry name" value="Acid Proteases"/>
    <property type="match status" value="1"/>
</dbReference>
<dbReference type="InterPro" id="IPR000477">
    <property type="entry name" value="RT_dom"/>
</dbReference>
<feature type="region of interest" description="Disordered" evidence="1">
    <location>
        <begin position="524"/>
        <end position="546"/>
    </location>
</feature>
<evidence type="ECO:0000313" key="3">
    <source>
        <dbReference type="EMBL" id="VFQ83062.1"/>
    </source>
</evidence>
<dbReference type="PANTHER" id="PTHR33067">
    <property type="entry name" value="RNA-DIRECTED DNA POLYMERASE-RELATED"/>
    <property type="match status" value="1"/>
</dbReference>
<feature type="region of interest" description="Disordered" evidence="1">
    <location>
        <begin position="68"/>
        <end position="113"/>
    </location>
</feature>
<gene>
    <name evidence="3" type="ORF">CCAM_LOCUS24838</name>
</gene>
<sequence>MKLMQERQTAQDTLLSNLQAQINNRLPAQPFPAPKENVSVVVLRNNKVLPEPSLGNVRRDQEIMEKELDSQKIQGPGLVNNKSVLTPDTPRAIYKPQPPFPSKYQSQRKNSKEPDDEIFEMFKKVQVNIPLLNAIKNVPKYAKFLKEMCTNKRRLKGDERVNISENVSAIFQKKLPQKCQDPGVFSVPCKIGNLENTKALLDLGASINVMPRELFDQLGVGELKETGVVIQLADRSLTYPEGVVEDVLVQACHNLRNVNSKLSQALNREAGSLMEPVMNLCPLLPVVQGKWGRKAAPSVQFTADEEEVLAGKLCRALIGRSSSRISIKDIEAFLIKGNFKEFKLRRLSSNELLFLFKRDKDYLRWFHRRHWIISSSRITICKWSPDHSPLFDSPVIPVWVEVDQIPLHLQDHGPLFSIASTLGKPLKLSAKTAMGINPVKASCVEMDVSHAKPSKMHVRLGYKDLWLPFRFEEHPPFCSHCKRFGHLTSRCLLSHPSSKAPVGGVGHNGADKFEWKLVTTRRQKASKNSKPQNLSITSKPRPLPHNSTITNIQQLKSKLPSCLSLPNSKANPPPLLPAALLEAVHLIDKKVFGGNLILKLDMAKAFDRIDWVYLEGILTAFGFNPHSISLLMANLKGTNFSILINGEPTGYFKMERGVKQGDPLSLLLFIIVVEDFSRLLNHQMNSLILIRFNAGQVPFPSHLIYANDLMIFTRGQKRNLIKLKDTLELYLKASGQQINIQKSKFYTSKKTTNTQAQNMEKAQGIRRGNLPFTYLGATIFWGAPFVSKTLTPWIIHSSTAPWPPWFGTTFPTYAMDLKSRSKPPYANTYLHGGLVAILNTSKAIFFSFYLAFAAGLCVNHVTLTSINDSLLRHRASSKCTSKSFKLGVGLTRIKNGWLRQPFTSVVAHERPMSLVSSSPSTTLAVSRSLQVLPPRKRPSAERRIAPPTMIPFLTATSVLSVTPVAFHLKV</sequence>
<proteinExistence type="predicted"/>
<dbReference type="AlphaFoldDB" id="A0A484M2K9"/>
<evidence type="ECO:0000313" key="4">
    <source>
        <dbReference type="Proteomes" id="UP000595140"/>
    </source>
</evidence>
<evidence type="ECO:0000256" key="1">
    <source>
        <dbReference type="SAM" id="MobiDB-lite"/>
    </source>
</evidence>
<dbReference type="InterPro" id="IPR021109">
    <property type="entry name" value="Peptidase_aspartic_dom_sf"/>
</dbReference>
<dbReference type="PANTHER" id="PTHR33067:SF15">
    <property type="entry name" value="RNA-DIRECTED DNA POLYMERASE"/>
    <property type="match status" value="1"/>
</dbReference>
<dbReference type="CDD" id="cd00303">
    <property type="entry name" value="retropepsin_like"/>
    <property type="match status" value="1"/>
</dbReference>
<dbReference type="EMBL" id="OOIL02002503">
    <property type="protein sequence ID" value="VFQ83062.1"/>
    <property type="molecule type" value="Genomic_DNA"/>
</dbReference>
<dbReference type="PROSITE" id="PS50878">
    <property type="entry name" value="RT_POL"/>
    <property type="match status" value="1"/>
</dbReference>
<evidence type="ECO:0000259" key="2">
    <source>
        <dbReference type="PROSITE" id="PS50878"/>
    </source>
</evidence>
<dbReference type="OrthoDB" id="1305902at2759"/>
<keyword evidence="4" id="KW-1185">Reference proteome</keyword>
<organism evidence="3 4">
    <name type="scientific">Cuscuta campestris</name>
    <dbReference type="NCBI Taxonomy" id="132261"/>
    <lineage>
        <taxon>Eukaryota</taxon>
        <taxon>Viridiplantae</taxon>
        <taxon>Streptophyta</taxon>
        <taxon>Embryophyta</taxon>
        <taxon>Tracheophyta</taxon>
        <taxon>Spermatophyta</taxon>
        <taxon>Magnoliopsida</taxon>
        <taxon>eudicotyledons</taxon>
        <taxon>Gunneridae</taxon>
        <taxon>Pentapetalae</taxon>
        <taxon>asterids</taxon>
        <taxon>lamiids</taxon>
        <taxon>Solanales</taxon>
        <taxon>Convolvulaceae</taxon>
        <taxon>Cuscuteae</taxon>
        <taxon>Cuscuta</taxon>
        <taxon>Cuscuta subgen. Grammica</taxon>
        <taxon>Cuscuta sect. Cleistogrammica</taxon>
    </lineage>
</organism>
<dbReference type="Proteomes" id="UP000595140">
    <property type="component" value="Unassembled WGS sequence"/>
</dbReference>
<reference evidence="3 4" key="1">
    <citation type="submission" date="2018-04" db="EMBL/GenBank/DDBJ databases">
        <authorList>
            <person name="Vogel A."/>
        </authorList>
    </citation>
    <scope>NUCLEOTIDE SEQUENCE [LARGE SCALE GENOMIC DNA]</scope>
</reference>